<organism evidence="1 2">
    <name type="scientific">Caballeronia cordobensis</name>
    <name type="common">Burkholderia cordobensis</name>
    <dbReference type="NCBI Taxonomy" id="1353886"/>
    <lineage>
        <taxon>Bacteria</taxon>
        <taxon>Pseudomonadati</taxon>
        <taxon>Pseudomonadota</taxon>
        <taxon>Betaproteobacteria</taxon>
        <taxon>Burkholderiales</taxon>
        <taxon>Burkholderiaceae</taxon>
        <taxon>Caballeronia</taxon>
    </lineage>
</organism>
<protein>
    <submittedName>
        <fullName evidence="1">Uncharacterized protein</fullName>
    </submittedName>
</protein>
<accession>A0A158GXC0</accession>
<name>A0A158GXC0_CABCO</name>
<reference evidence="2" key="1">
    <citation type="submission" date="2016-01" db="EMBL/GenBank/DDBJ databases">
        <authorList>
            <person name="Peeters C."/>
        </authorList>
    </citation>
    <scope>NUCLEOTIDE SEQUENCE [LARGE SCALE GENOMIC DNA]</scope>
</reference>
<dbReference type="RefSeq" id="WP_053571629.1">
    <property type="nucleotide sequence ID" value="NZ_FCNY02000006.1"/>
</dbReference>
<dbReference type="AlphaFoldDB" id="A0A158GXC0"/>
<sequence length="123" mass="13449">MDNLKNFVYFHDWQIDSISTLEDNGLVLSLGFQGRRVELTFAGTSRCVVEHFGILNIVYDITVLQPGDSEYEQALSILAKSDRFSKVPGKRIALVAATAGAEIVVEFNALEINEKAAASNGKA</sequence>
<gene>
    <name evidence="1" type="ORF">AWB70_02610</name>
</gene>
<evidence type="ECO:0000313" key="1">
    <source>
        <dbReference type="EMBL" id="SAL36692.1"/>
    </source>
</evidence>
<dbReference type="Proteomes" id="UP000054740">
    <property type="component" value="Unassembled WGS sequence"/>
</dbReference>
<dbReference type="EMBL" id="FCNY02000006">
    <property type="protein sequence ID" value="SAL36692.1"/>
    <property type="molecule type" value="Genomic_DNA"/>
</dbReference>
<proteinExistence type="predicted"/>
<evidence type="ECO:0000313" key="2">
    <source>
        <dbReference type="Proteomes" id="UP000054740"/>
    </source>
</evidence>
<keyword evidence="2" id="KW-1185">Reference proteome</keyword>